<accession>A0ABQ6WQV3</accession>
<keyword evidence="2" id="KW-0472">Membrane</keyword>
<dbReference type="Gene3D" id="3.90.550.20">
    <property type="match status" value="1"/>
</dbReference>
<dbReference type="EMBL" id="ML735721">
    <property type="protein sequence ID" value="KAE8418983.1"/>
    <property type="molecule type" value="Genomic_DNA"/>
</dbReference>
<dbReference type="Proteomes" id="UP000325395">
    <property type="component" value="Unassembled WGS sequence"/>
</dbReference>
<evidence type="ECO:0008006" key="5">
    <source>
        <dbReference type="Google" id="ProtNLM"/>
    </source>
</evidence>
<dbReference type="InterPro" id="IPR039367">
    <property type="entry name" value="Och1-like"/>
</dbReference>
<feature type="transmembrane region" description="Helical" evidence="2">
    <location>
        <begin position="20"/>
        <end position="37"/>
    </location>
</feature>
<reference evidence="3 4" key="1">
    <citation type="submission" date="2019-04" db="EMBL/GenBank/DDBJ databases">
        <authorList>
            <consortium name="DOE Joint Genome Institute"/>
            <person name="Mondo S."/>
            <person name="Kjaerbolling I."/>
            <person name="Vesth T."/>
            <person name="Frisvad J.C."/>
            <person name="Nybo J.L."/>
            <person name="Theobald S."/>
            <person name="Kildgaard S."/>
            <person name="Isbrandt T."/>
            <person name="Kuo A."/>
            <person name="Sato A."/>
            <person name="Lyhne E.K."/>
            <person name="Kogle M.E."/>
            <person name="Wiebenga A."/>
            <person name="Kun R.S."/>
            <person name="Lubbers R.J."/>
            <person name="Makela M.R."/>
            <person name="Barry K."/>
            <person name="Chovatia M."/>
            <person name="Clum A."/>
            <person name="Daum C."/>
            <person name="Haridas S."/>
            <person name="He G."/>
            <person name="LaButti K."/>
            <person name="Lipzen A."/>
            <person name="Riley R."/>
            <person name="Salamov A."/>
            <person name="Simmons B.A."/>
            <person name="Magnuson J.K."/>
            <person name="Henrissat B."/>
            <person name="Mortensen U.H."/>
            <person name="Larsen T.O."/>
            <person name="Devries R.P."/>
            <person name="Grigoriev I.V."/>
            <person name="Machida M."/>
            <person name="Baker S.E."/>
            <person name="Andersen M.R."/>
            <person name="Cantor M.N."/>
            <person name="Hua S.X."/>
        </authorList>
    </citation>
    <scope>NUCLEOTIDE SEQUENCE [LARGE SCALE GENOMIC DNA]</scope>
    <source>
        <strain evidence="3 4">CBS 117616</strain>
    </source>
</reference>
<dbReference type="InterPro" id="IPR029044">
    <property type="entry name" value="Nucleotide-diphossugar_trans"/>
</dbReference>
<dbReference type="InterPro" id="IPR007577">
    <property type="entry name" value="GlycoTrfase_DXD_sugar-bd_CS"/>
</dbReference>
<protein>
    <recommendedName>
        <fullName evidence="5">Nucleotide-diphospho-sugar transferase</fullName>
    </recommendedName>
</protein>
<comment type="similarity">
    <text evidence="1">Belongs to the glycosyltransferase 32 family.</text>
</comment>
<dbReference type="SUPFAM" id="SSF53448">
    <property type="entry name" value="Nucleotide-diphospho-sugar transferases"/>
    <property type="match status" value="1"/>
</dbReference>
<gene>
    <name evidence="3" type="ORF">BDV36DRAFT_252746</name>
</gene>
<keyword evidence="2" id="KW-0812">Transmembrane</keyword>
<evidence type="ECO:0000313" key="3">
    <source>
        <dbReference type="EMBL" id="KAE8418983.1"/>
    </source>
</evidence>
<keyword evidence="4" id="KW-1185">Reference proteome</keyword>
<name>A0ABQ6WQV3_9EURO</name>
<dbReference type="Pfam" id="PF04488">
    <property type="entry name" value="Gly_transf_sug"/>
    <property type="match status" value="1"/>
</dbReference>
<organism evidence="3 4">
    <name type="scientific">Aspergillus pseudocaelatus</name>
    <dbReference type="NCBI Taxonomy" id="1825620"/>
    <lineage>
        <taxon>Eukaryota</taxon>
        <taxon>Fungi</taxon>
        <taxon>Dikarya</taxon>
        <taxon>Ascomycota</taxon>
        <taxon>Pezizomycotina</taxon>
        <taxon>Eurotiomycetes</taxon>
        <taxon>Eurotiomycetidae</taxon>
        <taxon>Eurotiales</taxon>
        <taxon>Aspergillaceae</taxon>
        <taxon>Aspergillus</taxon>
        <taxon>Aspergillus subgen. Circumdati</taxon>
    </lineage>
</organism>
<evidence type="ECO:0000313" key="4">
    <source>
        <dbReference type="Proteomes" id="UP000325395"/>
    </source>
</evidence>
<evidence type="ECO:0000256" key="1">
    <source>
        <dbReference type="ARBA" id="ARBA00009003"/>
    </source>
</evidence>
<dbReference type="PANTHER" id="PTHR31834">
    <property type="entry name" value="INITIATION-SPECIFIC ALPHA-1,6-MANNOSYLTRANSFERASE"/>
    <property type="match status" value="1"/>
</dbReference>
<sequence>MGSRRQRKQLCVRTLGTRKLSLLLLAAIFYFIMYHLPPPPKTKNNTNSDRKPPKYDIDTTPRFLHLSPFRENPDTEYERQVSKALSEIQSETLRKNNGDIFAEEKIWQIALGRNVKRESDSFKFEQKNGDWEYSLIDDIKAYKFITDIFSSVPELKKLYNSYPYHVIRSDLIRYLLLWYYGGFYADMDVYPAQSIKSCPALEPLWDSDTKSRNISLVIGIEIDEPHASPRLMHEWRWTRRYQFIQYTIYAPRRFSPILLEVIVRALSHTRQHIMQSNFIIGPQYKENTILEITGPGVFTDTVLDIMSQTLPPTHNMIELSIDADTGVGDLISPSTGITQRRVTWAPFTKISEPVCVDDSEAIKGKSMGGICILPISVWGNGQRHSGSESFSSRQACINHRFGRTWRKGWMEYFFG</sequence>
<dbReference type="PANTHER" id="PTHR31834:SF9">
    <property type="entry name" value="INITIATION-SPECIFIC ALPHA-1,6-MANNOSYLTRANSFERASE"/>
    <property type="match status" value="1"/>
</dbReference>
<proteinExistence type="inferred from homology"/>
<evidence type="ECO:0000256" key="2">
    <source>
        <dbReference type="SAM" id="Phobius"/>
    </source>
</evidence>
<keyword evidence="2" id="KW-1133">Transmembrane helix</keyword>